<organism evidence="7 8">
    <name type="scientific">Trichodelitschia bisporula</name>
    <dbReference type="NCBI Taxonomy" id="703511"/>
    <lineage>
        <taxon>Eukaryota</taxon>
        <taxon>Fungi</taxon>
        <taxon>Dikarya</taxon>
        <taxon>Ascomycota</taxon>
        <taxon>Pezizomycotina</taxon>
        <taxon>Dothideomycetes</taxon>
        <taxon>Dothideomycetes incertae sedis</taxon>
        <taxon>Phaeotrichales</taxon>
        <taxon>Phaeotrichaceae</taxon>
        <taxon>Trichodelitschia</taxon>
    </lineage>
</organism>
<protein>
    <submittedName>
        <fullName evidence="7">WD40 repeat-like protein</fullName>
    </submittedName>
</protein>
<name>A0A6G1HVR5_9PEZI</name>
<dbReference type="PROSITE" id="PS50294">
    <property type="entry name" value="WD_REPEATS_REGION"/>
    <property type="match status" value="3"/>
</dbReference>
<evidence type="ECO:0000256" key="5">
    <source>
        <dbReference type="SAM" id="MobiDB-lite"/>
    </source>
</evidence>
<keyword evidence="3" id="KW-0677">Repeat</keyword>
<proteinExistence type="inferred from homology"/>
<dbReference type="PRINTS" id="PR00320">
    <property type="entry name" value="GPROTEINBRPT"/>
</dbReference>
<evidence type="ECO:0000256" key="3">
    <source>
        <dbReference type="ARBA" id="ARBA00022737"/>
    </source>
</evidence>
<dbReference type="PROSITE" id="PS50082">
    <property type="entry name" value="WD_REPEATS_2"/>
    <property type="match status" value="5"/>
</dbReference>
<dbReference type="SUPFAM" id="SSF50978">
    <property type="entry name" value="WD40 repeat-like"/>
    <property type="match status" value="1"/>
</dbReference>
<gene>
    <name evidence="7" type="ORF">EJ06DRAFT_537831</name>
</gene>
<evidence type="ECO:0000256" key="2">
    <source>
        <dbReference type="ARBA" id="ARBA00022574"/>
    </source>
</evidence>
<feature type="repeat" description="WD" evidence="4">
    <location>
        <begin position="337"/>
        <end position="369"/>
    </location>
</feature>
<evidence type="ECO:0000259" key="6">
    <source>
        <dbReference type="PROSITE" id="PS50181"/>
    </source>
</evidence>
<dbReference type="InterPro" id="IPR036322">
    <property type="entry name" value="WD40_repeat_dom_sf"/>
</dbReference>
<dbReference type="PROSITE" id="PS00678">
    <property type="entry name" value="WD_REPEATS_1"/>
    <property type="match status" value="3"/>
</dbReference>
<dbReference type="InterPro" id="IPR036047">
    <property type="entry name" value="F-box-like_dom_sf"/>
</dbReference>
<dbReference type="SUPFAM" id="SSF81383">
    <property type="entry name" value="F-box domain"/>
    <property type="match status" value="1"/>
</dbReference>
<comment type="similarity">
    <text evidence="1">Belongs to the WD repeat MET30/SCONB/SCON-2 family.</text>
</comment>
<dbReference type="AlphaFoldDB" id="A0A6G1HVR5"/>
<dbReference type="Gene3D" id="1.20.1280.50">
    <property type="match status" value="1"/>
</dbReference>
<dbReference type="PROSITE" id="PS50181">
    <property type="entry name" value="FBOX"/>
    <property type="match status" value="1"/>
</dbReference>
<dbReference type="InterPro" id="IPR015943">
    <property type="entry name" value="WD40/YVTN_repeat-like_dom_sf"/>
</dbReference>
<reference evidence="7" key="1">
    <citation type="journal article" date="2020" name="Stud. Mycol.">
        <title>101 Dothideomycetes genomes: a test case for predicting lifestyles and emergence of pathogens.</title>
        <authorList>
            <person name="Haridas S."/>
            <person name="Albert R."/>
            <person name="Binder M."/>
            <person name="Bloem J."/>
            <person name="Labutti K."/>
            <person name="Salamov A."/>
            <person name="Andreopoulos B."/>
            <person name="Baker S."/>
            <person name="Barry K."/>
            <person name="Bills G."/>
            <person name="Bluhm B."/>
            <person name="Cannon C."/>
            <person name="Castanera R."/>
            <person name="Culley D."/>
            <person name="Daum C."/>
            <person name="Ezra D."/>
            <person name="Gonzalez J."/>
            <person name="Henrissat B."/>
            <person name="Kuo A."/>
            <person name="Liang C."/>
            <person name="Lipzen A."/>
            <person name="Lutzoni F."/>
            <person name="Magnuson J."/>
            <person name="Mondo S."/>
            <person name="Nolan M."/>
            <person name="Ohm R."/>
            <person name="Pangilinan J."/>
            <person name="Park H.-J."/>
            <person name="Ramirez L."/>
            <person name="Alfaro M."/>
            <person name="Sun H."/>
            <person name="Tritt A."/>
            <person name="Yoshinaga Y."/>
            <person name="Zwiers L.-H."/>
            <person name="Turgeon B."/>
            <person name="Goodwin S."/>
            <person name="Spatafora J."/>
            <person name="Crous P."/>
            <person name="Grigoriev I."/>
        </authorList>
    </citation>
    <scope>NUCLEOTIDE SEQUENCE</scope>
    <source>
        <strain evidence="7">CBS 262.69</strain>
    </source>
</reference>
<dbReference type="InterPro" id="IPR019775">
    <property type="entry name" value="WD40_repeat_CS"/>
</dbReference>
<feature type="repeat" description="WD" evidence="4">
    <location>
        <begin position="419"/>
        <end position="460"/>
    </location>
</feature>
<dbReference type="InterPro" id="IPR001810">
    <property type="entry name" value="F-box_dom"/>
</dbReference>
<dbReference type="PANTHER" id="PTHR22847:SF745">
    <property type="entry name" value="F-BOX_WD REPEAT-CONTAINING PROTEIN 7"/>
    <property type="match status" value="1"/>
</dbReference>
<dbReference type="InterPro" id="IPR001680">
    <property type="entry name" value="WD40_rpt"/>
</dbReference>
<keyword evidence="8" id="KW-1185">Reference proteome</keyword>
<accession>A0A6G1HVR5</accession>
<dbReference type="Proteomes" id="UP000799640">
    <property type="component" value="Unassembled WGS sequence"/>
</dbReference>
<evidence type="ECO:0000313" key="7">
    <source>
        <dbReference type="EMBL" id="KAF2400153.1"/>
    </source>
</evidence>
<evidence type="ECO:0000256" key="1">
    <source>
        <dbReference type="ARBA" id="ARBA00007968"/>
    </source>
</evidence>
<evidence type="ECO:0000313" key="8">
    <source>
        <dbReference type="Proteomes" id="UP000799640"/>
    </source>
</evidence>
<feature type="region of interest" description="Disordered" evidence="5">
    <location>
        <begin position="1"/>
        <end position="27"/>
    </location>
</feature>
<dbReference type="InterPro" id="IPR020472">
    <property type="entry name" value="WD40_PAC1"/>
</dbReference>
<evidence type="ECO:0000256" key="4">
    <source>
        <dbReference type="PROSITE-ProRule" id="PRU00221"/>
    </source>
</evidence>
<dbReference type="Pfam" id="PF12937">
    <property type="entry name" value="F-box-like"/>
    <property type="match status" value="1"/>
</dbReference>
<feature type="repeat" description="WD" evidence="4">
    <location>
        <begin position="176"/>
        <end position="215"/>
    </location>
</feature>
<dbReference type="SMART" id="SM00256">
    <property type="entry name" value="FBOX"/>
    <property type="match status" value="1"/>
</dbReference>
<dbReference type="EMBL" id="ML996695">
    <property type="protein sequence ID" value="KAF2400153.1"/>
    <property type="molecule type" value="Genomic_DNA"/>
</dbReference>
<sequence length="506" mass="55839">MTRETPTAPQPPAERTQSSLERTASHPHLALPIRAPGAAARAAVRAAADKKLRDSELSDVAGLDEMTGMVRGATGRAVDPFKLLPPELAAAIFQHLDDRSLARAAQVSRRWYRVASTPAVWRAVFLSQWMPRAPVAMGGRGIGPDITAAQQWQKMARARRAVERNWEAQKPNAIYFTGHTDSVYCAQFDERKLITGSRDRTIRVWDMQTYRCIKVIGGPQAKPKAPAEELETHPRTVVAHPSLNGTPEGDVIFHVPSDYHTASILCLQFDDDILVTGSSDSTCIVWDVKTYQPRHRLRYHSAGVLDICFDETRIISCSKDWNICVWDRATGQLLKVLAGHKGPVNAVQMRGDMLVSASGDGYSKLWDLNRMCEVRCFNSQDRGLAAVEFSDDGAYVLAGGNDQLIYKYSASTQACIARLSGHQGLVRSLYLDGANGRIISGSYDQDVRVYSFESGRELGVYSNWTTSWILAAKSDWRRIVATSQDGRAVVLDFGFGVEGVDLLRGA</sequence>
<feature type="repeat" description="WD" evidence="4">
    <location>
        <begin position="257"/>
        <end position="296"/>
    </location>
</feature>
<dbReference type="CDD" id="cd00200">
    <property type="entry name" value="WD40"/>
    <property type="match status" value="1"/>
</dbReference>
<keyword evidence="2 4" id="KW-0853">WD repeat</keyword>
<feature type="repeat" description="WD" evidence="4">
    <location>
        <begin position="297"/>
        <end position="336"/>
    </location>
</feature>
<feature type="domain" description="F-box" evidence="6">
    <location>
        <begin position="78"/>
        <end position="124"/>
    </location>
</feature>
<dbReference type="SMART" id="SM00320">
    <property type="entry name" value="WD40"/>
    <property type="match status" value="6"/>
</dbReference>
<dbReference type="Pfam" id="PF00400">
    <property type="entry name" value="WD40"/>
    <property type="match status" value="5"/>
</dbReference>
<dbReference type="OrthoDB" id="19711at2759"/>
<dbReference type="Gene3D" id="2.130.10.10">
    <property type="entry name" value="YVTN repeat-like/Quinoprotein amine dehydrogenase"/>
    <property type="match status" value="2"/>
</dbReference>
<dbReference type="PANTHER" id="PTHR22847">
    <property type="entry name" value="WD40 REPEAT PROTEIN"/>
    <property type="match status" value="1"/>
</dbReference>